<evidence type="ECO:0000313" key="5">
    <source>
        <dbReference type="EMBL" id="CUR32426.1"/>
    </source>
</evidence>
<feature type="transmembrane region" description="Helical" evidence="4">
    <location>
        <begin position="457"/>
        <end position="477"/>
    </location>
</feature>
<evidence type="ECO:0000256" key="2">
    <source>
        <dbReference type="ARBA" id="ARBA00022737"/>
    </source>
</evidence>
<organism evidence="5 6">
    <name type="scientific">Planktothrix tepida PCC 9214</name>
    <dbReference type="NCBI Taxonomy" id="671072"/>
    <lineage>
        <taxon>Bacteria</taxon>
        <taxon>Bacillati</taxon>
        <taxon>Cyanobacteriota</taxon>
        <taxon>Cyanophyceae</taxon>
        <taxon>Oscillatoriophycideae</taxon>
        <taxon>Oscillatoriales</taxon>
        <taxon>Microcoleaceae</taxon>
        <taxon>Planktothrix</taxon>
    </lineage>
</organism>
<dbReference type="Pfam" id="PF14516">
    <property type="entry name" value="AAA_35"/>
    <property type="match status" value="1"/>
</dbReference>
<dbReference type="PANTHER" id="PTHR22847:SF637">
    <property type="entry name" value="WD REPEAT DOMAIN 5B"/>
    <property type="match status" value="1"/>
</dbReference>
<evidence type="ECO:0000313" key="6">
    <source>
        <dbReference type="Proteomes" id="UP000184315"/>
    </source>
</evidence>
<dbReference type="InterPro" id="IPR019775">
    <property type="entry name" value="WD40_repeat_CS"/>
</dbReference>
<dbReference type="InterPro" id="IPR020472">
    <property type="entry name" value="WD40_PAC1"/>
</dbReference>
<dbReference type="SMART" id="SM00320">
    <property type="entry name" value="WD40"/>
    <property type="match status" value="5"/>
</dbReference>
<dbReference type="InterPro" id="IPR015943">
    <property type="entry name" value="WD40/YVTN_repeat-like_dom_sf"/>
</dbReference>
<keyword evidence="4" id="KW-0812">Transmembrane</keyword>
<accession>A0A1J1LK63</accession>
<dbReference type="STRING" id="671072.PL9214480034"/>
<evidence type="ECO:0000256" key="3">
    <source>
        <dbReference type="PROSITE-ProRule" id="PRU00221"/>
    </source>
</evidence>
<feature type="repeat" description="WD" evidence="3">
    <location>
        <begin position="678"/>
        <end position="712"/>
    </location>
</feature>
<dbReference type="OrthoDB" id="434800at2"/>
<feature type="repeat" description="WD" evidence="3">
    <location>
        <begin position="637"/>
        <end position="671"/>
    </location>
</feature>
<dbReference type="InterPro" id="IPR001680">
    <property type="entry name" value="WD40_rpt"/>
</dbReference>
<dbReference type="CDD" id="cd00200">
    <property type="entry name" value="WD40"/>
    <property type="match status" value="1"/>
</dbReference>
<dbReference type="PROSITE" id="PS50294">
    <property type="entry name" value="WD_REPEATS_REGION"/>
    <property type="match status" value="4"/>
</dbReference>
<dbReference type="SUPFAM" id="SSF52540">
    <property type="entry name" value="P-loop containing nucleoside triphosphate hydrolases"/>
    <property type="match status" value="1"/>
</dbReference>
<evidence type="ECO:0000256" key="1">
    <source>
        <dbReference type="ARBA" id="ARBA00022574"/>
    </source>
</evidence>
<dbReference type="Gene3D" id="2.130.10.10">
    <property type="entry name" value="YVTN repeat-like/Quinoprotein amine dehydrogenase"/>
    <property type="match status" value="1"/>
</dbReference>
<keyword evidence="4" id="KW-0472">Membrane</keyword>
<keyword evidence="4" id="KW-1133">Transmembrane helix</keyword>
<keyword evidence="6" id="KW-1185">Reference proteome</keyword>
<dbReference type="AlphaFoldDB" id="A0A1J1LK63"/>
<name>A0A1J1LK63_9CYAN</name>
<gene>
    <name evidence="5" type="ORF">PL9214480034</name>
</gene>
<proteinExistence type="predicted"/>
<feature type="repeat" description="WD" evidence="3">
    <location>
        <begin position="596"/>
        <end position="630"/>
    </location>
</feature>
<sequence>MLTEYQVGGSLHNNDPTYVVRACDHQLYHALKAGEFCYIFNSRQMGKSSLLVRTKHQLETEGYCCAVVDMTQIVSQDTTPLQWYKGIMMDLLRGFRCFGKLNFKTWWQEQEGISLVQKLSKFLEILLIEQFPEQNLCIFIDEIDSLLSLNFAIDDFFALIRACYNQRAVNSEYKRLTFALFGVATPSDLIANKTRTPFNIGTAIDLTGFTLEEATPLAEGLIQVLEQPKVILQEVLNWTNGQPFLTQKLFKLLLLNYEQNLDFIAENSLNLWIKKIVRSQIIEKWESQDEPEHLRTIRDRLIHNPKNAGRLLGIYQTILQGKDIETNDNREQIELFLSGLMIKHQGYLKVRNLIYQEVFNLEWVQQQLAKLRPYSQTFDAWIASGQQDESRLLRGQALKDAQLWSHGKSLSDLDYNFLSASQNIDYQESQQKLELERAKAIEAQFIEEQKNARLQRLLLGAISLAFLLSSGLGFFAFKQYKKARISNREARISEIKALVSSSKGLFASNHQLDAMIDAIKAKRRLESLGNVDGQTKENVEIALRKTVYGTNEFNRLIGHKGVLLGVAISPNDQLIATASMDNTVKIWQRDGKLLNTLNHSTAVTRVAFSPDSQQIVSGSLDGTVQLWRVDGSLVKSFPAHQTPVWGVAFSPDGKRIASASTDKTIKLWDLDARLLHTFPGHQLPVWNVAFSSDGKLIASASLDNTVKLWSLDGQLLHTLKGHQNAVWDVAFCSQGNLLVSGSRHLRKSPNALYRYFWNL</sequence>
<dbReference type="Pfam" id="PF00400">
    <property type="entry name" value="WD40"/>
    <property type="match status" value="5"/>
</dbReference>
<feature type="repeat" description="WD" evidence="3">
    <location>
        <begin position="556"/>
        <end position="588"/>
    </location>
</feature>
<protein>
    <submittedName>
        <fullName evidence="5">Uncharacterized protein</fullName>
    </submittedName>
</protein>
<dbReference type="PRINTS" id="PR00320">
    <property type="entry name" value="GPROTEINBRPT"/>
</dbReference>
<dbReference type="PANTHER" id="PTHR22847">
    <property type="entry name" value="WD40 REPEAT PROTEIN"/>
    <property type="match status" value="1"/>
</dbReference>
<dbReference type="InterPro" id="IPR036322">
    <property type="entry name" value="WD40_repeat_dom_sf"/>
</dbReference>
<dbReference type="RefSeq" id="WP_072719172.1">
    <property type="nucleotide sequence ID" value="NZ_LN889800.1"/>
</dbReference>
<dbReference type="EMBL" id="CZDF01000153">
    <property type="protein sequence ID" value="CUR32426.1"/>
    <property type="molecule type" value="Genomic_DNA"/>
</dbReference>
<reference evidence="6" key="1">
    <citation type="submission" date="2015-10" db="EMBL/GenBank/DDBJ databases">
        <authorList>
            <person name="Regsiter A."/>
            <person name="william w."/>
        </authorList>
    </citation>
    <scope>NUCLEOTIDE SEQUENCE [LARGE SCALE GENOMIC DNA]</scope>
</reference>
<dbReference type="Gene3D" id="3.40.50.300">
    <property type="entry name" value="P-loop containing nucleotide triphosphate hydrolases"/>
    <property type="match status" value="1"/>
</dbReference>
<dbReference type="PROSITE" id="PS00678">
    <property type="entry name" value="WD_REPEATS_1"/>
    <property type="match status" value="1"/>
</dbReference>
<dbReference type="InterPro" id="IPR027417">
    <property type="entry name" value="P-loop_NTPase"/>
</dbReference>
<evidence type="ECO:0000256" key="4">
    <source>
        <dbReference type="SAM" id="Phobius"/>
    </source>
</evidence>
<dbReference type="PROSITE" id="PS50082">
    <property type="entry name" value="WD_REPEATS_2"/>
    <property type="match status" value="4"/>
</dbReference>
<keyword evidence="1 3" id="KW-0853">WD repeat</keyword>
<keyword evidence="2" id="KW-0677">Repeat</keyword>
<dbReference type="SUPFAM" id="SSF50978">
    <property type="entry name" value="WD40 repeat-like"/>
    <property type="match status" value="1"/>
</dbReference>
<dbReference type="Proteomes" id="UP000184315">
    <property type="component" value="Unassembled WGS sequence"/>
</dbReference>